<dbReference type="InterPro" id="IPR006676">
    <property type="entry name" value="tRNA_splic"/>
</dbReference>
<dbReference type="InterPro" id="IPR011856">
    <property type="entry name" value="tRNA_endonuc-like_dom_sf"/>
</dbReference>
<evidence type="ECO:0000259" key="1">
    <source>
        <dbReference type="Pfam" id="PF01974"/>
    </source>
</evidence>
<comment type="caution">
    <text evidence="2">The sequence shown here is derived from an EMBL/GenBank/DDBJ whole genome shotgun (WGS) entry which is preliminary data.</text>
</comment>
<name>A0A645JBD4_9ZZZZ</name>
<dbReference type="CDD" id="cd22363">
    <property type="entry name" value="tRNA-intron_lyase_C"/>
    <property type="match status" value="1"/>
</dbReference>
<dbReference type="InterPro" id="IPR006677">
    <property type="entry name" value="tRNA_intron_Endonuc_cat-like"/>
</dbReference>
<dbReference type="Pfam" id="PF01974">
    <property type="entry name" value="tRNA_int_endo"/>
    <property type="match status" value="1"/>
</dbReference>
<dbReference type="GO" id="GO:0005634">
    <property type="term" value="C:nucleus"/>
    <property type="evidence" value="ECO:0007669"/>
    <property type="project" value="UniProtKB-ARBA"/>
</dbReference>
<dbReference type="GO" id="GO:0003676">
    <property type="term" value="F:nucleic acid binding"/>
    <property type="evidence" value="ECO:0007669"/>
    <property type="project" value="InterPro"/>
</dbReference>
<feature type="domain" description="tRNA intron endonuclease catalytic" evidence="1">
    <location>
        <begin position="32"/>
        <end position="113"/>
    </location>
</feature>
<dbReference type="NCBIfam" id="TIGR00324">
    <property type="entry name" value="endA"/>
    <property type="match status" value="1"/>
</dbReference>
<dbReference type="PANTHER" id="PTHR21227">
    <property type="entry name" value="TRNA-SPLICING ENDONUCLEASE SUBUNIT SEN2"/>
    <property type="match status" value="1"/>
</dbReference>
<organism evidence="2">
    <name type="scientific">bioreactor metagenome</name>
    <dbReference type="NCBI Taxonomy" id="1076179"/>
    <lineage>
        <taxon>unclassified sequences</taxon>
        <taxon>metagenomes</taxon>
        <taxon>ecological metagenomes</taxon>
    </lineage>
</organism>
<protein>
    <recommendedName>
        <fullName evidence="1">tRNA intron endonuclease catalytic domain-containing protein</fullName>
    </recommendedName>
</protein>
<dbReference type="EMBL" id="VSSQ01135763">
    <property type="protein sequence ID" value="MPN60462.1"/>
    <property type="molecule type" value="Genomic_DNA"/>
</dbReference>
<dbReference type="Gene3D" id="3.40.1350.10">
    <property type="match status" value="1"/>
</dbReference>
<dbReference type="SUPFAM" id="SSF53032">
    <property type="entry name" value="tRNA-intron endonuclease catalytic domain-like"/>
    <property type="match status" value="1"/>
</dbReference>
<reference evidence="2" key="1">
    <citation type="submission" date="2019-08" db="EMBL/GenBank/DDBJ databases">
        <authorList>
            <person name="Kucharzyk K."/>
            <person name="Murdoch R.W."/>
            <person name="Higgins S."/>
            <person name="Loffler F."/>
        </authorList>
    </citation>
    <scope>NUCLEOTIDE SEQUENCE</scope>
</reference>
<dbReference type="GO" id="GO:0005737">
    <property type="term" value="C:cytoplasm"/>
    <property type="evidence" value="ECO:0007669"/>
    <property type="project" value="TreeGrafter"/>
</dbReference>
<dbReference type="GO" id="GO:0006388">
    <property type="term" value="P:tRNA splicing, via endonucleolytic cleavage and ligation"/>
    <property type="evidence" value="ECO:0007669"/>
    <property type="project" value="InterPro"/>
</dbReference>
<gene>
    <name evidence="2" type="ORF">SDC9_208190</name>
</gene>
<dbReference type="InterPro" id="IPR036167">
    <property type="entry name" value="tRNA_intron_Endo_cat-like_sf"/>
</dbReference>
<dbReference type="AlphaFoldDB" id="A0A645JBD4"/>
<dbReference type="PANTHER" id="PTHR21227:SF0">
    <property type="entry name" value="TRNA-SPLICING ENDONUCLEASE SUBUNIT SEN2"/>
    <property type="match status" value="1"/>
</dbReference>
<dbReference type="GO" id="GO:0000213">
    <property type="term" value="F:tRNA-intron lyase activity"/>
    <property type="evidence" value="ECO:0007669"/>
    <property type="project" value="InterPro"/>
</dbReference>
<accession>A0A645JBD4</accession>
<proteinExistence type="predicted"/>
<evidence type="ECO:0000313" key="2">
    <source>
        <dbReference type="EMBL" id="MPN60462.1"/>
    </source>
</evidence>
<sequence>MRKGGLAVRDAAGEPISLSALIEHGEKTQDEFYLRLRAYEDLREKGLIVKTGFKYGTHFRMYEKSPDERHARYLAHAISGDSPMAWPEVSRAVRIAGGVKKEMVFCCVTDKIEYVVFKWFRL</sequence>